<organism evidence="1">
    <name type="scientific">marine metagenome</name>
    <dbReference type="NCBI Taxonomy" id="408172"/>
    <lineage>
        <taxon>unclassified sequences</taxon>
        <taxon>metagenomes</taxon>
        <taxon>ecological metagenomes</taxon>
    </lineage>
</organism>
<dbReference type="SUPFAM" id="SSF51735">
    <property type="entry name" value="NAD(P)-binding Rossmann-fold domains"/>
    <property type="match status" value="1"/>
</dbReference>
<evidence type="ECO:0000313" key="1">
    <source>
        <dbReference type="EMBL" id="SVB59877.1"/>
    </source>
</evidence>
<sequence>MQLKDKVVIVTGAATHIGQAYAVRLA</sequence>
<protein>
    <submittedName>
        <fullName evidence="1">Uncharacterized protein</fullName>
    </submittedName>
</protein>
<gene>
    <name evidence="1" type="ORF">METZ01_LOCUS212731</name>
</gene>
<dbReference type="AlphaFoldDB" id="A0A382FCN1"/>
<dbReference type="InterPro" id="IPR036291">
    <property type="entry name" value="NAD(P)-bd_dom_sf"/>
</dbReference>
<dbReference type="EMBL" id="UINC01048838">
    <property type="protein sequence ID" value="SVB59877.1"/>
    <property type="molecule type" value="Genomic_DNA"/>
</dbReference>
<accession>A0A382FCN1</accession>
<feature type="non-terminal residue" evidence="1">
    <location>
        <position position="26"/>
    </location>
</feature>
<name>A0A382FCN1_9ZZZZ</name>
<dbReference type="Gene3D" id="3.40.50.720">
    <property type="entry name" value="NAD(P)-binding Rossmann-like Domain"/>
    <property type="match status" value="1"/>
</dbReference>
<reference evidence="1" key="1">
    <citation type="submission" date="2018-05" db="EMBL/GenBank/DDBJ databases">
        <authorList>
            <person name="Lanie J.A."/>
            <person name="Ng W.-L."/>
            <person name="Kazmierczak K.M."/>
            <person name="Andrzejewski T.M."/>
            <person name="Davidsen T.M."/>
            <person name="Wayne K.J."/>
            <person name="Tettelin H."/>
            <person name="Glass J.I."/>
            <person name="Rusch D."/>
            <person name="Podicherti R."/>
            <person name="Tsui H.-C.T."/>
            <person name="Winkler M.E."/>
        </authorList>
    </citation>
    <scope>NUCLEOTIDE SEQUENCE</scope>
</reference>
<proteinExistence type="predicted"/>